<dbReference type="PANTHER" id="PTHR31618:SF1">
    <property type="entry name" value="EF-HAND DOMAIN-CONTAINING PROTEIN"/>
    <property type="match status" value="1"/>
</dbReference>
<organism evidence="4 5">
    <name type="scientific">Abeliophyllum distichum</name>
    <dbReference type="NCBI Taxonomy" id="126358"/>
    <lineage>
        <taxon>Eukaryota</taxon>
        <taxon>Viridiplantae</taxon>
        <taxon>Streptophyta</taxon>
        <taxon>Embryophyta</taxon>
        <taxon>Tracheophyta</taxon>
        <taxon>Spermatophyta</taxon>
        <taxon>Magnoliopsida</taxon>
        <taxon>eudicotyledons</taxon>
        <taxon>Gunneridae</taxon>
        <taxon>Pentapetalae</taxon>
        <taxon>asterids</taxon>
        <taxon>lamiids</taxon>
        <taxon>Lamiales</taxon>
        <taxon>Oleaceae</taxon>
        <taxon>Forsythieae</taxon>
        <taxon>Abeliophyllum</taxon>
    </lineage>
</organism>
<gene>
    <name evidence="4" type="ORF">Adt_07813</name>
</gene>
<comment type="caution">
    <text evidence="4">The sequence shown here is derived from an EMBL/GenBank/DDBJ whole genome shotgun (WGS) entry which is preliminary data.</text>
</comment>
<dbReference type="AlphaFoldDB" id="A0ABD1VAU0"/>
<evidence type="ECO:0000256" key="3">
    <source>
        <dbReference type="SAM" id="Phobius"/>
    </source>
</evidence>
<feature type="transmembrane region" description="Helical" evidence="3">
    <location>
        <begin position="40"/>
        <end position="59"/>
    </location>
</feature>
<dbReference type="Proteomes" id="UP001604336">
    <property type="component" value="Unassembled WGS sequence"/>
</dbReference>
<name>A0ABD1VAU0_9LAMI</name>
<dbReference type="PANTHER" id="PTHR31618">
    <property type="entry name" value="MECHANOSENSITIVE ION CHANNEL PROTEIN 5"/>
    <property type="match status" value="1"/>
</dbReference>
<keyword evidence="3" id="KW-0472">Membrane</keyword>
<evidence type="ECO:0000313" key="5">
    <source>
        <dbReference type="Proteomes" id="UP001604336"/>
    </source>
</evidence>
<keyword evidence="5" id="KW-1185">Reference proteome</keyword>
<dbReference type="EMBL" id="JBFOLK010000002">
    <property type="protein sequence ID" value="KAL2534462.1"/>
    <property type="molecule type" value="Genomic_DNA"/>
</dbReference>
<accession>A0ABD1VAU0</accession>
<feature type="transmembrane region" description="Helical" evidence="3">
    <location>
        <begin position="66"/>
        <end position="86"/>
    </location>
</feature>
<sequence>MKLSALLILQLVSLILIIAALVRSLTISLLKKMIILKLELWKWELMVLVLILISGRLVFGWEIRIVVFLFEIFFAVKTGFVFRLRVEKCSAEVYMVGSGSNCLAMHF</sequence>
<keyword evidence="3" id="KW-0812">Transmembrane</keyword>
<proteinExistence type="inferred from homology"/>
<protein>
    <submittedName>
        <fullName evidence="4">Mechanosensitive ion channel family protein</fullName>
    </submittedName>
</protein>
<dbReference type="GO" id="GO:0016020">
    <property type="term" value="C:membrane"/>
    <property type="evidence" value="ECO:0007669"/>
    <property type="project" value="UniProtKB-SubCell"/>
</dbReference>
<evidence type="ECO:0000256" key="2">
    <source>
        <dbReference type="ARBA" id="ARBA00008017"/>
    </source>
</evidence>
<evidence type="ECO:0000313" key="4">
    <source>
        <dbReference type="EMBL" id="KAL2534462.1"/>
    </source>
</evidence>
<reference evidence="5" key="1">
    <citation type="submission" date="2024-07" db="EMBL/GenBank/DDBJ databases">
        <title>Two chromosome-level genome assemblies of Korean endemic species Abeliophyllum distichum and Forsythia ovata (Oleaceae).</title>
        <authorList>
            <person name="Jang H."/>
        </authorList>
    </citation>
    <scope>NUCLEOTIDE SEQUENCE [LARGE SCALE GENOMIC DNA]</scope>
</reference>
<keyword evidence="3" id="KW-1133">Transmembrane helix</keyword>
<comment type="subcellular location">
    <subcellularLocation>
        <location evidence="1">Membrane</location>
        <topology evidence="1">Multi-pass membrane protein</topology>
    </subcellularLocation>
</comment>
<comment type="similarity">
    <text evidence="2">Belongs to the MscS (TC 1.A.23) family.</text>
</comment>
<evidence type="ECO:0000256" key="1">
    <source>
        <dbReference type="ARBA" id="ARBA00004141"/>
    </source>
</evidence>
<dbReference type="InterPro" id="IPR016688">
    <property type="entry name" value="MscS-like_plants/fungi"/>
</dbReference>